<dbReference type="AlphaFoldDB" id="A0A3N4ILR3"/>
<dbReference type="CDD" id="cd08645">
    <property type="entry name" value="FMT_core_GART"/>
    <property type="match status" value="1"/>
</dbReference>
<evidence type="ECO:0000256" key="4">
    <source>
        <dbReference type="ARBA" id="ARBA00022679"/>
    </source>
</evidence>
<evidence type="ECO:0000256" key="8">
    <source>
        <dbReference type="ARBA" id="ARBA00041682"/>
    </source>
</evidence>
<accession>A0A3N4ILR3</accession>
<dbReference type="OrthoDB" id="5575075at2759"/>
<gene>
    <name evidence="11" type="ORF">BJ508DRAFT_410996</name>
</gene>
<comment type="catalytic activity">
    <reaction evidence="9">
        <text>N(1)-(5-phospho-beta-D-ribosyl)glycinamide + (6R)-10-formyltetrahydrofolate = N(2)-formyl-N(1)-(5-phospho-beta-D-ribosyl)glycinamide + (6S)-5,6,7,8-tetrahydrofolate + H(+)</text>
        <dbReference type="Rhea" id="RHEA:15053"/>
        <dbReference type="ChEBI" id="CHEBI:15378"/>
        <dbReference type="ChEBI" id="CHEBI:57453"/>
        <dbReference type="ChEBI" id="CHEBI:143788"/>
        <dbReference type="ChEBI" id="CHEBI:147286"/>
        <dbReference type="ChEBI" id="CHEBI:195366"/>
        <dbReference type="EC" id="2.1.2.2"/>
    </reaction>
</comment>
<evidence type="ECO:0000256" key="3">
    <source>
        <dbReference type="ARBA" id="ARBA00022076"/>
    </source>
</evidence>
<evidence type="ECO:0000313" key="11">
    <source>
        <dbReference type="EMBL" id="RPA86819.1"/>
    </source>
</evidence>
<proteinExistence type="inferred from homology"/>
<evidence type="ECO:0000256" key="5">
    <source>
        <dbReference type="ARBA" id="ARBA00022755"/>
    </source>
</evidence>
<evidence type="ECO:0000256" key="6">
    <source>
        <dbReference type="ARBA" id="ARBA00038440"/>
    </source>
</evidence>
<sequence>MSDSTPSILVLISGSGSNLQALIDASQSPRLPGKITHVISNKKSAYGLTRAANHSIPTSYHNLVPYKKQYSDIAEARSVYDADLAKLILEQKPDMVVCAGWMHILSMSFLTPLADANIPIINLHPALPGMFDGARAIERAKEAFERGEISGTGVMVHYVIGEVDRGEPIVVRDVEMKVGESLDDLEARIHAVEHEAIVEGARIVLEKLVKERAGQQ</sequence>
<comment type="similarity">
    <text evidence="6">Belongs to the GART family.</text>
</comment>
<dbReference type="PANTHER" id="PTHR43369">
    <property type="entry name" value="PHOSPHORIBOSYLGLYCINAMIDE FORMYLTRANSFERASE"/>
    <property type="match status" value="1"/>
</dbReference>
<comment type="pathway">
    <text evidence="1">Purine metabolism; IMP biosynthesis via de novo pathway; N(2)-formyl-N(1)-(5-phospho-D-ribosyl)glycinamide from N(1)-(5-phospho-D-ribosyl)glycinamide (10-formyl THF route): step 1/1.</text>
</comment>
<keyword evidence="4 11" id="KW-0808">Transferase</keyword>
<dbReference type="InterPro" id="IPR004607">
    <property type="entry name" value="GART"/>
</dbReference>
<dbReference type="EC" id="2.1.2.2" evidence="2"/>
<dbReference type="GO" id="GO:0004644">
    <property type="term" value="F:phosphoribosylglycinamide formyltransferase activity"/>
    <property type="evidence" value="ECO:0007669"/>
    <property type="project" value="UniProtKB-EC"/>
</dbReference>
<dbReference type="InterPro" id="IPR002376">
    <property type="entry name" value="Formyl_transf_N"/>
</dbReference>
<dbReference type="Pfam" id="PF00551">
    <property type="entry name" value="Formyl_trans_N"/>
    <property type="match status" value="1"/>
</dbReference>
<evidence type="ECO:0000313" key="12">
    <source>
        <dbReference type="Proteomes" id="UP000275078"/>
    </source>
</evidence>
<dbReference type="FunFam" id="3.40.50.170:FF:000009">
    <property type="entry name" value="Phosphoribosylglycinamide formyltransferase (Eurofung)"/>
    <property type="match status" value="1"/>
</dbReference>
<organism evidence="11 12">
    <name type="scientific">Ascobolus immersus RN42</name>
    <dbReference type="NCBI Taxonomy" id="1160509"/>
    <lineage>
        <taxon>Eukaryota</taxon>
        <taxon>Fungi</taxon>
        <taxon>Dikarya</taxon>
        <taxon>Ascomycota</taxon>
        <taxon>Pezizomycotina</taxon>
        <taxon>Pezizomycetes</taxon>
        <taxon>Pezizales</taxon>
        <taxon>Ascobolaceae</taxon>
        <taxon>Ascobolus</taxon>
    </lineage>
</organism>
<dbReference type="GO" id="GO:0006189">
    <property type="term" value="P:'de novo' IMP biosynthetic process"/>
    <property type="evidence" value="ECO:0007669"/>
    <property type="project" value="InterPro"/>
</dbReference>
<evidence type="ECO:0000256" key="9">
    <source>
        <dbReference type="ARBA" id="ARBA00047664"/>
    </source>
</evidence>
<keyword evidence="12" id="KW-1185">Reference proteome</keyword>
<dbReference type="SUPFAM" id="SSF53328">
    <property type="entry name" value="Formyltransferase"/>
    <property type="match status" value="1"/>
</dbReference>
<feature type="domain" description="Formyl transferase N-terminal" evidence="10">
    <location>
        <begin position="8"/>
        <end position="199"/>
    </location>
</feature>
<evidence type="ECO:0000256" key="2">
    <source>
        <dbReference type="ARBA" id="ARBA00012254"/>
    </source>
</evidence>
<dbReference type="STRING" id="1160509.A0A3N4ILR3"/>
<dbReference type="Proteomes" id="UP000275078">
    <property type="component" value="Unassembled WGS sequence"/>
</dbReference>
<reference evidence="11 12" key="1">
    <citation type="journal article" date="2018" name="Nat. Ecol. Evol.">
        <title>Pezizomycetes genomes reveal the molecular basis of ectomycorrhizal truffle lifestyle.</title>
        <authorList>
            <person name="Murat C."/>
            <person name="Payen T."/>
            <person name="Noel B."/>
            <person name="Kuo A."/>
            <person name="Morin E."/>
            <person name="Chen J."/>
            <person name="Kohler A."/>
            <person name="Krizsan K."/>
            <person name="Balestrini R."/>
            <person name="Da Silva C."/>
            <person name="Montanini B."/>
            <person name="Hainaut M."/>
            <person name="Levati E."/>
            <person name="Barry K.W."/>
            <person name="Belfiori B."/>
            <person name="Cichocki N."/>
            <person name="Clum A."/>
            <person name="Dockter R.B."/>
            <person name="Fauchery L."/>
            <person name="Guy J."/>
            <person name="Iotti M."/>
            <person name="Le Tacon F."/>
            <person name="Lindquist E.A."/>
            <person name="Lipzen A."/>
            <person name="Malagnac F."/>
            <person name="Mello A."/>
            <person name="Molinier V."/>
            <person name="Miyauchi S."/>
            <person name="Poulain J."/>
            <person name="Riccioni C."/>
            <person name="Rubini A."/>
            <person name="Sitrit Y."/>
            <person name="Splivallo R."/>
            <person name="Traeger S."/>
            <person name="Wang M."/>
            <person name="Zifcakova L."/>
            <person name="Wipf D."/>
            <person name="Zambonelli A."/>
            <person name="Paolocci F."/>
            <person name="Nowrousian M."/>
            <person name="Ottonello S."/>
            <person name="Baldrian P."/>
            <person name="Spatafora J.W."/>
            <person name="Henrissat B."/>
            <person name="Nagy L.G."/>
            <person name="Aury J.M."/>
            <person name="Wincker P."/>
            <person name="Grigoriev I.V."/>
            <person name="Bonfante P."/>
            <person name="Martin F.M."/>
        </authorList>
    </citation>
    <scope>NUCLEOTIDE SEQUENCE [LARGE SCALE GENOMIC DNA]</scope>
    <source>
        <strain evidence="11 12">RN42</strain>
    </source>
</reference>
<dbReference type="HAMAP" id="MF_01930">
    <property type="entry name" value="PurN"/>
    <property type="match status" value="1"/>
</dbReference>
<dbReference type="Gene3D" id="3.40.50.170">
    <property type="entry name" value="Formyl transferase, N-terminal domain"/>
    <property type="match status" value="1"/>
</dbReference>
<evidence type="ECO:0000256" key="7">
    <source>
        <dbReference type="ARBA" id="ARBA00041324"/>
    </source>
</evidence>
<keyword evidence="5" id="KW-0658">Purine biosynthesis</keyword>
<evidence type="ECO:0000256" key="1">
    <source>
        <dbReference type="ARBA" id="ARBA00005054"/>
    </source>
</evidence>
<dbReference type="PANTHER" id="PTHR43369:SF2">
    <property type="entry name" value="PHOSPHORIBOSYLGLYCINAMIDE FORMYLTRANSFERASE"/>
    <property type="match status" value="1"/>
</dbReference>
<protein>
    <recommendedName>
        <fullName evidence="3">Phosphoribosylglycinamide formyltransferase</fullName>
        <ecNumber evidence="2">2.1.2.2</ecNumber>
    </recommendedName>
    <alternativeName>
        <fullName evidence="8">5'-phosphoribosylglycinamide transformylase</fullName>
    </alternativeName>
    <alternativeName>
        <fullName evidence="7">GAR transformylase</fullName>
    </alternativeName>
</protein>
<dbReference type="EMBL" id="ML119648">
    <property type="protein sequence ID" value="RPA86819.1"/>
    <property type="molecule type" value="Genomic_DNA"/>
</dbReference>
<dbReference type="GO" id="GO:0005737">
    <property type="term" value="C:cytoplasm"/>
    <property type="evidence" value="ECO:0007669"/>
    <property type="project" value="TreeGrafter"/>
</dbReference>
<name>A0A3N4ILR3_ASCIM</name>
<dbReference type="NCBIfam" id="TIGR00639">
    <property type="entry name" value="PurN"/>
    <property type="match status" value="1"/>
</dbReference>
<evidence type="ECO:0000259" key="10">
    <source>
        <dbReference type="Pfam" id="PF00551"/>
    </source>
</evidence>
<dbReference type="InterPro" id="IPR036477">
    <property type="entry name" value="Formyl_transf_N_sf"/>
</dbReference>